<comment type="caution">
    <text evidence="2">The sequence shown here is derived from an EMBL/GenBank/DDBJ whole genome shotgun (WGS) entry which is preliminary data.</text>
</comment>
<name>A0AAE0H709_9PEZI</name>
<sequence>MAAPNFRYSLSNEDKDIKPVLAAVAKGLHRPQIPDPSEPVDLKHKVKRYLNEKLAAPSPPTNPPTNTEDQATEPKLGERARRLVRSCLHLTDTTIEGRKGWGFTIKPYTCDCSRAEVNPHPVLALVLPAKGADSVGQHLNEAAEAALAFQEKCAWLAREQLPRVREEADETARLLRVLAQRLTERPLGTGMWGNTPGEVSLARVDANYRATQLQTVRSEVADNVRDFLEGEVKRLADILKVLIKEFEKLSKAPDTWTGCRTCAGHVLRVLKDIGAIKGSFLKMFLMAAMDLLKLLPREVSIQYNVRKLEKAAEREENLSRRTGEMISRFGGWSEVIENVELGWTELVELHERNEI</sequence>
<dbReference type="AlphaFoldDB" id="A0AAE0H709"/>
<feature type="region of interest" description="Disordered" evidence="1">
    <location>
        <begin position="53"/>
        <end position="78"/>
    </location>
</feature>
<evidence type="ECO:0000313" key="3">
    <source>
        <dbReference type="Proteomes" id="UP001278766"/>
    </source>
</evidence>
<evidence type="ECO:0000256" key="1">
    <source>
        <dbReference type="SAM" id="MobiDB-lite"/>
    </source>
</evidence>
<dbReference type="GeneID" id="87845203"/>
<keyword evidence="3" id="KW-1185">Reference proteome</keyword>
<evidence type="ECO:0000313" key="2">
    <source>
        <dbReference type="EMBL" id="KAK3291158.1"/>
    </source>
</evidence>
<dbReference type="RefSeq" id="XP_062654672.1">
    <property type="nucleotide sequence ID" value="XM_062808255.1"/>
</dbReference>
<accession>A0AAE0H709</accession>
<reference evidence="2" key="1">
    <citation type="journal article" date="2023" name="Mol. Phylogenet. Evol.">
        <title>Genome-scale phylogeny and comparative genomics of the fungal order Sordariales.</title>
        <authorList>
            <person name="Hensen N."/>
            <person name="Bonometti L."/>
            <person name="Westerberg I."/>
            <person name="Brannstrom I.O."/>
            <person name="Guillou S."/>
            <person name="Cros-Aarteil S."/>
            <person name="Calhoun S."/>
            <person name="Haridas S."/>
            <person name="Kuo A."/>
            <person name="Mondo S."/>
            <person name="Pangilinan J."/>
            <person name="Riley R."/>
            <person name="LaButti K."/>
            <person name="Andreopoulos B."/>
            <person name="Lipzen A."/>
            <person name="Chen C."/>
            <person name="Yan M."/>
            <person name="Daum C."/>
            <person name="Ng V."/>
            <person name="Clum A."/>
            <person name="Steindorff A."/>
            <person name="Ohm R.A."/>
            <person name="Martin F."/>
            <person name="Silar P."/>
            <person name="Natvig D.O."/>
            <person name="Lalanne C."/>
            <person name="Gautier V."/>
            <person name="Ament-Velasquez S.L."/>
            <person name="Kruys A."/>
            <person name="Hutchinson M.I."/>
            <person name="Powell A.J."/>
            <person name="Barry K."/>
            <person name="Miller A.N."/>
            <person name="Grigoriev I.V."/>
            <person name="Debuchy R."/>
            <person name="Gladieux P."/>
            <person name="Hiltunen Thoren M."/>
            <person name="Johannesson H."/>
        </authorList>
    </citation>
    <scope>NUCLEOTIDE SEQUENCE</scope>
    <source>
        <strain evidence="2">CBS 168.71</strain>
    </source>
</reference>
<dbReference type="EMBL" id="JAUEPN010000010">
    <property type="protein sequence ID" value="KAK3291158.1"/>
    <property type="molecule type" value="Genomic_DNA"/>
</dbReference>
<protein>
    <submittedName>
        <fullName evidence="2">Uncharacterized protein</fullName>
    </submittedName>
</protein>
<gene>
    <name evidence="2" type="ORF">B0H64DRAFT_478473</name>
</gene>
<dbReference type="Proteomes" id="UP001278766">
    <property type="component" value="Unassembled WGS sequence"/>
</dbReference>
<organism evidence="2 3">
    <name type="scientific">Chaetomium fimeti</name>
    <dbReference type="NCBI Taxonomy" id="1854472"/>
    <lineage>
        <taxon>Eukaryota</taxon>
        <taxon>Fungi</taxon>
        <taxon>Dikarya</taxon>
        <taxon>Ascomycota</taxon>
        <taxon>Pezizomycotina</taxon>
        <taxon>Sordariomycetes</taxon>
        <taxon>Sordariomycetidae</taxon>
        <taxon>Sordariales</taxon>
        <taxon>Chaetomiaceae</taxon>
        <taxon>Chaetomium</taxon>
    </lineage>
</organism>
<proteinExistence type="predicted"/>
<reference evidence="2" key="2">
    <citation type="submission" date="2023-06" db="EMBL/GenBank/DDBJ databases">
        <authorList>
            <consortium name="Lawrence Berkeley National Laboratory"/>
            <person name="Haridas S."/>
            <person name="Hensen N."/>
            <person name="Bonometti L."/>
            <person name="Westerberg I."/>
            <person name="Brannstrom I.O."/>
            <person name="Guillou S."/>
            <person name="Cros-Aarteil S."/>
            <person name="Calhoun S."/>
            <person name="Kuo A."/>
            <person name="Mondo S."/>
            <person name="Pangilinan J."/>
            <person name="Riley R."/>
            <person name="Labutti K."/>
            <person name="Andreopoulos B."/>
            <person name="Lipzen A."/>
            <person name="Chen C."/>
            <person name="Yanf M."/>
            <person name="Daum C."/>
            <person name="Ng V."/>
            <person name="Clum A."/>
            <person name="Steindorff A."/>
            <person name="Ohm R."/>
            <person name="Martin F."/>
            <person name="Silar P."/>
            <person name="Natvig D."/>
            <person name="Lalanne C."/>
            <person name="Gautier V."/>
            <person name="Ament-Velasquez S.L."/>
            <person name="Kruys A."/>
            <person name="Hutchinson M.I."/>
            <person name="Powell A.J."/>
            <person name="Barry K."/>
            <person name="Miller A.N."/>
            <person name="Grigoriev I.V."/>
            <person name="Debuchy R."/>
            <person name="Gladieux P."/>
            <person name="Thoren M.H."/>
            <person name="Johannesson H."/>
        </authorList>
    </citation>
    <scope>NUCLEOTIDE SEQUENCE</scope>
    <source>
        <strain evidence="2">CBS 168.71</strain>
    </source>
</reference>